<evidence type="ECO:0000256" key="4">
    <source>
        <dbReference type="ARBA" id="ARBA00022694"/>
    </source>
</evidence>
<dbReference type="GO" id="GO:0005524">
    <property type="term" value="F:ATP binding"/>
    <property type="evidence" value="ECO:0007669"/>
    <property type="project" value="UniProtKB-UniRule"/>
</dbReference>
<dbReference type="PANTHER" id="PTHR17490">
    <property type="entry name" value="SUA5"/>
    <property type="match status" value="1"/>
</dbReference>
<gene>
    <name evidence="9" type="primary">tsaC</name>
    <name evidence="12" type="ORF">C9I89_20115</name>
</gene>
<keyword evidence="6 9" id="KW-0547">Nucleotide-binding</keyword>
<evidence type="ECO:0000313" key="13">
    <source>
        <dbReference type="Proteomes" id="UP000240904"/>
    </source>
</evidence>
<comment type="subcellular location">
    <subcellularLocation>
        <location evidence="1 9">Cytoplasm</location>
    </subcellularLocation>
</comment>
<dbReference type="GO" id="GO:0005737">
    <property type="term" value="C:cytoplasm"/>
    <property type="evidence" value="ECO:0007669"/>
    <property type="project" value="UniProtKB-SubCell"/>
</dbReference>
<dbReference type="InterPro" id="IPR017945">
    <property type="entry name" value="DHBP_synth_RibB-like_a/b_dom"/>
</dbReference>
<dbReference type="PANTHER" id="PTHR17490:SF18">
    <property type="entry name" value="THREONYLCARBAMOYL-AMP SYNTHASE"/>
    <property type="match status" value="1"/>
</dbReference>
<keyword evidence="2 9" id="KW-0963">Cytoplasm</keyword>
<evidence type="ECO:0000256" key="5">
    <source>
        <dbReference type="ARBA" id="ARBA00022695"/>
    </source>
</evidence>
<proteinExistence type="inferred from homology"/>
<dbReference type="GO" id="GO:0000049">
    <property type="term" value="F:tRNA binding"/>
    <property type="evidence" value="ECO:0007669"/>
    <property type="project" value="TreeGrafter"/>
</dbReference>
<comment type="function">
    <text evidence="9">Required for the formation of a threonylcarbamoyl group on adenosine at position 37 (t(6)A37) in tRNAs that read codons beginning with adenine. Catalyzes the conversion of L-threonine, HCO(3)(-)/CO(2) and ATP to give threonylcarbamoyl-AMP (TC-AMP) as the acyladenylate intermediate, with the release of diphosphate.</text>
</comment>
<dbReference type="InterPro" id="IPR050156">
    <property type="entry name" value="TC-AMP_synthase_SUA5"/>
</dbReference>
<evidence type="ECO:0000259" key="11">
    <source>
        <dbReference type="PROSITE" id="PS51163"/>
    </source>
</evidence>
<comment type="caution">
    <text evidence="12">The sequence shown here is derived from an EMBL/GenBank/DDBJ whole genome shotgun (WGS) entry which is preliminary data.</text>
</comment>
<dbReference type="NCBIfam" id="TIGR00057">
    <property type="entry name" value="L-threonylcarbamoyladenylate synthase"/>
    <property type="match status" value="1"/>
</dbReference>
<sequence>MDNLQQVVAALKDGEVIAYPTEGVFGVGCDPDNQQAVEKLLTLKQRPVEKGLILIAADYQQLLPYIDDSQLTEQQKQNIFATWPGPVTWVMPVKKNVPAFLTGQFNSIAVRVSDHPLVQQLCTHFGKPITSTSANLTGLPPCKTATEVYDQLGEHLSAILEGETGGRENPTEIRDACSNNVLRQG</sequence>
<comment type="catalytic activity">
    <reaction evidence="8 9">
        <text>L-threonine + hydrogencarbonate + ATP = L-threonylcarbamoyladenylate + diphosphate + H2O</text>
        <dbReference type="Rhea" id="RHEA:36407"/>
        <dbReference type="ChEBI" id="CHEBI:15377"/>
        <dbReference type="ChEBI" id="CHEBI:17544"/>
        <dbReference type="ChEBI" id="CHEBI:30616"/>
        <dbReference type="ChEBI" id="CHEBI:33019"/>
        <dbReference type="ChEBI" id="CHEBI:57926"/>
        <dbReference type="ChEBI" id="CHEBI:73682"/>
        <dbReference type="EC" id="2.7.7.87"/>
    </reaction>
</comment>
<dbReference type="Proteomes" id="UP000240904">
    <property type="component" value="Unassembled WGS sequence"/>
</dbReference>
<keyword evidence="5 9" id="KW-0548">Nucleotidyltransferase</keyword>
<dbReference type="GO" id="GO:0003725">
    <property type="term" value="F:double-stranded RNA binding"/>
    <property type="evidence" value="ECO:0007669"/>
    <property type="project" value="InterPro"/>
</dbReference>
<dbReference type="AlphaFoldDB" id="A0A2T3MT06"/>
<evidence type="ECO:0000313" key="12">
    <source>
        <dbReference type="EMBL" id="PSW01442.1"/>
    </source>
</evidence>
<dbReference type="GO" id="GO:0006450">
    <property type="term" value="P:regulation of translational fidelity"/>
    <property type="evidence" value="ECO:0007669"/>
    <property type="project" value="TreeGrafter"/>
</dbReference>
<evidence type="ECO:0000256" key="3">
    <source>
        <dbReference type="ARBA" id="ARBA00022679"/>
    </source>
</evidence>
<dbReference type="EMBL" id="PYMC01000021">
    <property type="protein sequence ID" value="PSW01442.1"/>
    <property type="molecule type" value="Genomic_DNA"/>
</dbReference>
<dbReference type="Gene3D" id="3.90.870.10">
    <property type="entry name" value="DHBP synthase"/>
    <property type="match status" value="1"/>
</dbReference>
<evidence type="ECO:0000256" key="6">
    <source>
        <dbReference type="ARBA" id="ARBA00022741"/>
    </source>
</evidence>
<dbReference type="PROSITE" id="PS51163">
    <property type="entry name" value="YRDC"/>
    <property type="match status" value="1"/>
</dbReference>
<keyword evidence="3 9" id="KW-0808">Transferase</keyword>
<feature type="domain" description="YrdC-like" evidence="11">
    <location>
        <begin position="1"/>
        <end position="185"/>
    </location>
</feature>
<evidence type="ECO:0000256" key="9">
    <source>
        <dbReference type="HAMAP-Rule" id="MF_01852"/>
    </source>
</evidence>
<protein>
    <recommendedName>
        <fullName evidence="9">Threonylcarbamoyl-AMP synthase</fullName>
        <shortName evidence="9">TC-AMP synthase</shortName>
        <ecNumber evidence="9">2.7.7.87</ecNumber>
    </recommendedName>
    <alternativeName>
        <fullName evidence="9">L-threonylcarbamoyladenylate synthase</fullName>
    </alternativeName>
    <alternativeName>
        <fullName evidence="9">t(6)A37 threonylcarbamoyladenosine biosynthesis protein TsaC</fullName>
    </alternativeName>
    <alternativeName>
        <fullName evidence="9">tRNA threonylcarbamoyladenosine biosynthesis protein TsaC</fullName>
    </alternativeName>
</protein>
<reference evidence="12 13" key="1">
    <citation type="submission" date="2018-03" db="EMBL/GenBank/DDBJ databases">
        <title>Whole genome sequencing of Histamine producing bacteria.</title>
        <authorList>
            <person name="Butler K."/>
        </authorList>
    </citation>
    <scope>NUCLEOTIDE SEQUENCE [LARGE SCALE GENOMIC DNA]</scope>
    <source>
        <strain evidence="12 13">DSM 16190</strain>
    </source>
</reference>
<dbReference type="RefSeq" id="WP_107285122.1">
    <property type="nucleotide sequence ID" value="NZ_PYMC01000021.1"/>
</dbReference>
<dbReference type="HAMAP" id="MF_01852">
    <property type="entry name" value="TsaC"/>
    <property type="match status" value="1"/>
</dbReference>
<dbReference type="EC" id="2.7.7.87" evidence="9"/>
<dbReference type="OrthoDB" id="9814580at2"/>
<name>A0A2T3MT06_9GAMM</name>
<dbReference type="InterPro" id="IPR006070">
    <property type="entry name" value="Sua5-like_dom"/>
</dbReference>
<feature type="region of interest" description="Disordered" evidence="10">
    <location>
        <begin position="164"/>
        <end position="185"/>
    </location>
</feature>
<comment type="similarity">
    <text evidence="9">Belongs to the SUA5 family. TsaC subfamily.</text>
</comment>
<evidence type="ECO:0000256" key="8">
    <source>
        <dbReference type="ARBA" id="ARBA00048366"/>
    </source>
</evidence>
<keyword evidence="4 9" id="KW-0819">tRNA processing</keyword>
<organism evidence="12 13">
    <name type="scientific">Photobacterium lipolyticum</name>
    <dbReference type="NCBI Taxonomy" id="266810"/>
    <lineage>
        <taxon>Bacteria</taxon>
        <taxon>Pseudomonadati</taxon>
        <taxon>Pseudomonadota</taxon>
        <taxon>Gammaproteobacteria</taxon>
        <taxon>Vibrionales</taxon>
        <taxon>Vibrionaceae</taxon>
        <taxon>Photobacterium</taxon>
    </lineage>
</organism>
<dbReference type="Pfam" id="PF01300">
    <property type="entry name" value="Sua5_yciO_yrdC"/>
    <property type="match status" value="1"/>
</dbReference>
<keyword evidence="13" id="KW-1185">Reference proteome</keyword>
<evidence type="ECO:0000256" key="7">
    <source>
        <dbReference type="ARBA" id="ARBA00022840"/>
    </source>
</evidence>
<evidence type="ECO:0000256" key="10">
    <source>
        <dbReference type="SAM" id="MobiDB-lite"/>
    </source>
</evidence>
<feature type="compositionally biased region" description="Basic and acidic residues" evidence="10">
    <location>
        <begin position="164"/>
        <end position="175"/>
    </location>
</feature>
<dbReference type="SUPFAM" id="SSF55821">
    <property type="entry name" value="YrdC/RibB"/>
    <property type="match status" value="1"/>
</dbReference>
<dbReference type="GO" id="GO:0002949">
    <property type="term" value="P:tRNA threonylcarbamoyladenosine modification"/>
    <property type="evidence" value="ECO:0007669"/>
    <property type="project" value="UniProtKB-UniRule"/>
</dbReference>
<dbReference type="InterPro" id="IPR023535">
    <property type="entry name" value="TC-AMP_synthase"/>
</dbReference>
<dbReference type="GO" id="GO:0061710">
    <property type="term" value="F:L-threonylcarbamoyladenylate synthase"/>
    <property type="evidence" value="ECO:0007669"/>
    <property type="project" value="UniProtKB-EC"/>
</dbReference>
<keyword evidence="7 9" id="KW-0067">ATP-binding</keyword>
<evidence type="ECO:0000256" key="1">
    <source>
        <dbReference type="ARBA" id="ARBA00004496"/>
    </source>
</evidence>
<accession>A0A2T3MT06</accession>
<evidence type="ECO:0000256" key="2">
    <source>
        <dbReference type="ARBA" id="ARBA00022490"/>
    </source>
</evidence>
<dbReference type="FunFam" id="3.90.870.10:FF:000004">
    <property type="entry name" value="Threonylcarbamoyl-AMP synthase"/>
    <property type="match status" value="1"/>
</dbReference>